<dbReference type="PIRSF" id="PIRSF015558">
    <property type="entry name" value="Txn_reg_DeoR_prd"/>
    <property type="match status" value="1"/>
</dbReference>
<dbReference type="RefSeq" id="WP_371731228.1">
    <property type="nucleotide sequence ID" value="NZ_JBGOOT010000061.1"/>
</dbReference>
<gene>
    <name evidence="4" type="ORF">ACED38_19450</name>
</gene>
<dbReference type="PROSITE" id="PS52050">
    <property type="entry name" value="WYL"/>
    <property type="match status" value="1"/>
</dbReference>
<evidence type="ECO:0000313" key="4">
    <source>
        <dbReference type="EMBL" id="MEZ8197033.1"/>
    </source>
</evidence>
<dbReference type="Pfam" id="PF26109">
    <property type="entry name" value="WHD_BrxR"/>
    <property type="match status" value="1"/>
</dbReference>
<name>A0ABV4MBX2_9VIBR</name>
<evidence type="ECO:0000259" key="3">
    <source>
        <dbReference type="Pfam" id="PF26109"/>
    </source>
</evidence>
<evidence type="ECO:0000313" key="5">
    <source>
        <dbReference type="Proteomes" id="UP001569153"/>
    </source>
</evidence>
<dbReference type="Proteomes" id="UP001569153">
    <property type="component" value="Unassembled WGS sequence"/>
</dbReference>
<feature type="domain" description="DNA-binding transcriptional repressor CapW winged helix-turn-helix" evidence="3">
    <location>
        <begin position="10"/>
        <end position="90"/>
    </location>
</feature>
<evidence type="ECO:0000259" key="1">
    <source>
        <dbReference type="Pfam" id="PF13280"/>
    </source>
</evidence>
<feature type="domain" description="DNA-binding transcriptional repressor CapW C-terminal dimerisation" evidence="2">
    <location>
        <begin position="205"/>
        <end position="273"/>
    </location>
</feature>
<dbReference type="InterPro" id="IPR059019">
    <property type="entry name" value="WHD_CapW"/>
</dbReference>
<accession>A0ABV4MBX2</accession>
<evidence type="ECO:0000259" key="2">
    <source>
        <dbReference type="Pfam" id="PF26107"/>
    </source>
</evidence>
<dbReference type="Pfam" id="PF26107">
    <property type="entry name" value="BrxR_CTD"/>
    <property type="match status" value="1"/>
</dbReference>
<protein>
    <submittedName>
        <fullName evidence="4">WYL domain-containing protein</fullName>
    </submittedName>
</protein>
<sequence>MAVCESLMDSRMDFIEQLLLLKGWFTRSDLMCRFDIKEAAATREIAKYRNIKGSENNLVFNKSLRRYEIKNDTFSPFFKKEITTILSNLKNKNISDIVGFDGFGIDMFPRLSEPKLEIIAPISRAIINKKTIDISYFSVTNGSSKKTIAPHSIFDSGHKLYIRCYCFKYEKFLELALDRIVSFDGVSGDSDSQSQKESDCDWNRFVDLEIEPHPNVEHPETIKYELGFNEQTKVVSVRSALAQYWLQRWSVDCSKTHCLNHKQYHLVLSNRDVLEKVSACIAPGYLLL</sequence>
<dbReference type="InterPro" id="IPR059020">
    <property type="entry name" value="CapW_CTD"/>
</dbReference>
<organism evidence="4 5">
    <name type="scientific">Vibrio cortegadensis</name>
    <dbReference type="NCBI Taxonomy" id="1328770"/>
    <lineage>
        <taxon>Bacteria</taxon>
        <taxon>Pseudomonadati</taxon>
        <taxon>Pseudomonadota</taxon>
        <taxon>Gammaproteobacteria</taxon>
        <taxon>Vibrionales</taxon>
        <taxon>Vibrionaceae</taxon>
        <taxon>Vibrio</taxon>
    </lineage>
</organism>
<dbReference type="Pfam" id="PF13280">
    <property type="entry name" value="WYL"/>
    <property type="match status" value="1"/>
</dbReference>
<dbReference type="InterPro" id="IPR026881">
    <property type="entry name" value="WYL_dom"/>
</dbReference>
<keyword evidence="5" id="KW-1185">Reference proteome</keyword>
<dbReference type="EMBL" id="JBGOOT010000061">
    <property type="protein sequence ID" value="MEZ8197033.1"/>
    <property type="molecule type" value="Genomic_DNA"/>
</dbReference>
<proteinExistence type="predicted"/>
<dbReference type="InterPro" id="IPR016634">
    <property type="entry name" value="CapW-like"/>
</dbReference>
<feature type="domain" description="WYL" evidence="1">
    <location>
        <begin position="117"/>
        <end position="182"/>
    </location>
</feature>
<reference evidence="4 5" key="1">
    <citation type="submission" date="2024-06" db="EMBL/GenBank/DDBJ databases">
        <authorList>
            <person name="Steensen K."/>
            <person name="Seneca J."/>
            <person name="Bartlau N."/>
            <person name="Yu A.X."/>
            <person name="Polz M.F."/>
        </authorList>
    </citation>
    <scope>NUCLEOTIDE SEQUENCE [LARGE SCALE GENOMIC DNA]</scope>
    <source>
        <strain evidence="4 5">FF146</strain>
    </source>
</reference>
<comment type="caution">
    <text evidence="4">The sequence shown here is derived from an EMBL/GenBank/DDBJ whole genome shotgun (WGS) entry which is preliminary data.</text>
</comment>